<feature type="binding site" evidence="7">
    <location>
        <begin position="146"/>
        <end position="153"/>
    </location>
    <ligand>
        <name>ATP</name>
        <dbReference type="ChEBI" id="CHEBI:30616"/>
    </ligand>
</feature>
<dbReference type="PANTHER" id="PTHR37739">
    <property type="entry name" value="KINESIN-LIKE PROTEIN KIN-12D"/>
    <property type="match status" value="1"/>
</dbReference>
<dbReference type="PRINTS" id="PR00380">
    <property type="entry name" value="KINESINHEAVY"/>
</dbReference>
<keyword evidence="12" id="KW-1185">Reference proteome</keyword>
<evidence type="ECO:0000256" key="5">
    <source>
        <dbReference type="ARBA" id="ARBA00023175"/>
    </source>
</evidence>
<evidence type="ECO:0000259" key="10">
    <source>
        <dbReference type="PROSITE" id="PS50067"/>
    </source>
</evidence>
<comment type="similarity">
    <text evidence="6">Belongs to the TRAFAC class myosin-kinesin ATPase superfamily. Kinesin family. KIN-12 subfamily.</text>
</comment>
<feature type="domain" description="Kinesin motor" evidence="10">
    <location>
        <begin position="121"/>
        <end position="362"/>
    </location>
</feature>
<keyword evidence="2 7" id="KW-0547">Nucleotide-binding</keyword>
<feature type="compositionally biased region" description="Basic residues" evidence="9">
    <location>
        <begin position="31"/>
        <end position="42"/>
    </location>
</feature>
<keyword evidence="4 8" id="KW-0175">Coiled coil</keyword>
<feature type="region of interest" description="Disordered" evidence="9">
    <location>
        <begin position="1"/>
        <end position="20"/>
    </location>
</feature>
<dbReference type="PROSITE" id="PS50067">
    <property type="entry name" value="KINESIN_MOTOR_2"/>
    <property type="match status" value="1"/>
</dbReference>
<evidence type="ECO:0000256" key="3">
    <source>
        <dbReference type="ARBA" id="ARBA00022840"/>
    </source>
</evidence>
<evidence type="ECO:0000313" key="12">
    <source>
        <dbReference type="Proteomes" id="UP001318860"/>
    </source>
</evidence>
<accession>A0ABR0X5I0</accession>
<feature type="coiled-coil region" evidence="8">
    <location>
        <begin position="369"/>
        <end position="396"/>
    </location>
</feature>
<dbReference type="Gene3D" id="3.40.850.10">
    <property type="entry name" value="Kinesin motor domain"/>
    <property type="match status" value="2"/>
</dbReference>
<dbReference type="InterPro" id="IPR036961">
    <property type="entry name" value="Kinesin_motor_dom_sf"/>
</dbReference>
<feature type="region of interest" description="Disordered" evidence="9">
    <location>
        <begin position="28"/>
        <end position="64"/>
    </location>
</feature>
<name>A0ABR0X5I0_REHGL</name>
<proteinExistence type="inferred from homology"/>
<feature type="coiled-coil region" evidence="8">
    <location>
        <begin position="929"/>
        <end position="1019"/>
    </location>
</feature>
<evidence type="ECO:0000256" key="2">
    <source>
        <dbReference type="ARBA" id="ARBA00022741"/>
    </source>
</evidence>
<feature type="compositionally biased region" description="Low complexity" evidence="9">
    <location>
        <begin position="1"/>
        <end position="19"/>
    </location>
</feature>
<comment type="caution">
    <text evidence="11">The sequence shown here is derived from an EMBL/GenBank/DDBJ whole genome shotgun (WGS) entry which is preliminary data.</text>
</comment>
<reference evidence="11 12" key="1">
    <citation type="journal article" date="2021" name="Comput. Struct. Biotechnol. J.">
        <title>De novo genome assembly of the potent medicinal plant Rehmannia glutinosa using nanopore technology.</title>
        <authorList>
            <person name="Ma L."/>
            <person name="Dong C."/>
            <person name="Song C."/>
            <person name="Wang X."/>
            <person name="Zheng X."/>
            <person name="Niu Y."/>
            <person name="Chen S."/>
            <person name="Feng W."/>
        </authorList>
    </citation>
    <scope>NUCLEOTIDE SEQUENCE [LARGE SCALE GENOMIC DNA]</scope>
    <source>
        <strain evidence="11">DH-2019</strain>
    </source>
</reference>
<protein>
    <recommendedName>
        <fullName evidence="10">Kinesin motor domain-containing protein</fullName>
    </recommendedName>
</protein>
<dbReference type="InterPro" id="IPR027417">
    <property type="entry name" value="P-loop_NTPase"/>
</dbReference>
<evidence type="ECO:0000256" key="7">
    <source>
        <dbReference type="PROSITE-ProRule" id="PRU00283"/>
    </source>
</evidence>
<keyword evidence="5 7" id="KW-0505">Motor protein</keyword>
<dbReference type="SMART" id="SM00129">
    <property type="entry name" value="KISc"/>
    <property type="match status" value="1"/>
</dbReference>
<evidence type="ECO:0000313" key="11">
    <source>
        <dbReference type="EMBL" id="KAK6154466.1"/>
    </source>
</evidence>
<keyword evidence="3 7" id="KW-0067">ATP-binding</keyword>
<dbReference type="EMBL" id="JABTTQ020000005">
    <property type="protein sequence ID" value="KAK6154466.1"/>
    <property type="molecule type" value="Genomic_DNA"/>
</dbReference>
<evidence type="ECO:0000256" key="8">
    <source>
        <dbReference type="SAM" id="Coils"/>
    </source>
</evidence>
<evidence type="ECO:0000256" key="6">
    <source>
        <dbReference type="ARBA" id="ARBA00034488"/>
    </source>
</evidence>
<evidence type="ECO:0000256" key="9">
    <source>
        <dbReference type="SAM" id="MobiDB-lite"/>
    </source>
</evidence>
<dbReference type="Pfam" id="PF00225">
    <property type="entry name" value="Kinesin"/>
    <property type="match status" value="2"/>
</dbReference>
<gene>
    <name evidence="11" type="ORF">DH2020_008714</name>
</gene>
<dbReference type="InterPro" id="IPR001752">
    <property type="entry name" value="Kinesin_motor_dom"/>
</dbReference>
<dbReference type="Proteomes" id="UP001318860">
    <property type="component" value="Unassembled WGS sequence"/>
</dbReference>
<organism evidence="11 12">
    <name type="scientific">Rehmannia glutinosa</name>
    <name type="common">Chinese foxglove</name>
    <dbReference type="NCBI Taxonomy" id="99300"/>
    <lineage>
        <taxon>Eukaryota</taxon>
        <taxon>Viridiplantae</taxon>
        <taxon>Streptophyta</taxon>
        <taxon>Embryophyta</taxon>
        <taxon>Tracheophyta</taxon>
        <taxon>Spermatophyta</taxon>
        <taxon>Magnoliopsida</taxon>
        <taxon>eudicotyledons</taxon>
        <taxon>Gunneridae</taxon>
        <taxon>Pentapetalae</taxon>
        <taxon>asterids</taxon>
        <taxon>lamiids</taxon>
        <taxon>Lamiales</taxon>
        <taxon>Orobanchaceae</taxon>
        <taxon>Rehmannieae</taxon>
        <taxon>Rehmannia</taxon>
    </lineage>
</organism>
<sequence length="1071" mass="120181">MAKPYSEFSENSGFFGSISTSVPFKSLLPKAKQKSGSTRRSKLRSDTENIAPIDPNIQIRDPPLSASISFPKKLLPKMKINPQTEELTASVAQDKVPEAPDPPVKVVVRIRPAKGLGIGGDVYQLVGAPLVKDALSGYNTSILAYGQTGSGKTYTMWGPPSAMVEGPSVSGLQGIVPRIFQNLFSEIQKEQGNSDGKMINYQCRCSFLEVYDEKIGDLLDPTQRDLEIKDDAKNGFYVENLTEESPHQSAFGSSKISRISLVDLAGFERNVLDDASRQHVKEGKYIKKSTSQLGRLVNILAEGSHSGKSEEVPYRNSRVTHLLRESFGGNAKLSIICTISPDNKSSSETVSTLRFGLRAKLMKNEPVVNEITEDDVNDLSDQIRQLKEELMKAKSSTSNSLSSSNHGYFRGGNVRASLNHLRLSLNRSLILPCVDKDSEENLCIDEEDVKELKLHIDNIHNSHEDKTKEDSENGESTLLYSAEGCETEFTCEHYLSCSEESENEEINSSEPDKISKTSIAIVPPSSTVLPEPVLSESPKIKNSQRKSLIFPSNHLPGEDDVVDSCKNLDVIRQSQQPDNIRSSLRSSRVFAGPTESLAASLHRGLQIIDYHQRNSAPARSSVSFSFEHLALKPCLTADRANASVQTSPAATFVCIKCQGKDSSEAEDSLKTTKDIEKDLTLAIQREKELNSVCEDQAAQIEHLNKKLEQCKCNVSLSSSNLSDMKNQLPPINENMLLTWNGDENPETEFIKEKCEIKEVQCAKNSFTSEDREALLREIEILKYNTDAPTRRSSDKLRSSLLSQSIQLRKSCAFNNSGEEFEKERQKWMEMESDWISLTDELRIEIESNRQRAEQVEMELASERKNTEELDDVLKRSVVNHARMIEHYAELQEKYNEMVVKHRAMSEGVAEVKRAALKAGAKGRHGARFAKALTAELSALRVERERERELLKKENRSLKIQLKDTAEAVHAAGELLVRLREAEEAAKLAEEKNTTIEEENEKLRRQMEKLKRKHKMEMITMKQYLAESRLPEAALRPPLYREDSDVVQQNAYADDDDQAWRAEFGAIYQEHY</sequence>
<keyword evidence="1" id="KW-0493">Microtubule</keyword>
<dbReference type="PANTHER" id="PTHR37739:SF16">
    <property type="entry name" value="KINESIN-LIKE PROTEIN"/>
    <property type="match status" value="1"/>
</dbReference>
<dbReference type="SUPFAM" id="SSF52540">
    <property type="entry name" value="P-loop containing nucleoside triphosphate hydrolases"/>
    <property type="match status" value="1"/>
</dbReference>
<dbReference type="InterPro" id="IPR044986">
    <property type="entry name" value="KIF15/KIN-12"/>
</dbReference>
<feature type="coiled-coil region" evidence="8">
    <location>
        <begin position="838"/>
        <end position="872"/>
    </location>
</feature>
<evidence type="ECO:0000256" key="4">
    <source>
        <dbReference type="ARBA" id="ARBA00023054"/>
    </source>
</evidence>
<evidence type="ECO:0000256" key="1">
    <source>
        <dbReference type="ARBA" id="ARBA00022701"/>
    </source>
</evidence>